<dbReference type="Proteomes" id="UP000008061">
    <property type="component" value="Segment"/>
</dbReference>
<evidence type="ECO:0000313" key="2">
    <source>
        <dbReference type="Proteomes" id="UP000008061"/>
    </source>
</evidence>
<reference evidence="1 2" key="1">
    <citation type="journal article" date="2012" name="Appl. Environ. Microbiol.">
        <title>Characterization of Two Virulent Phages of Lactobacillus plantarum.</title>
        <authorList>
            <person name="Briggiler Marco M."/>
            <person name="Garneau J.E."/>
            <person name="Tremblay D."/>
            <person name="Quiberoni A."/>
            <person name="Moineau S."/>
        </authorList>
    </citation>
    <scope>NUCLEOTIDE SEQUENCE [LARGE SCALE GENOMIC DNA]</scope>
</reference>
<keyword evidence="2" id="KW-1185">Reference proteome</keyword>
<organism evidence="1 2">
    <name type="scientific">Lactobacillus phage ATCC 8014-B2</name>
    <dbReference type="NCBI Taxonomy" id="1225795"/>
    <lineage>
        <taxon>Viruses</taxon>
        <taxon>Duplodnaviria</taxon>
        <taxon>Heunggongvirae</taxon>
        <taxon>Uroviricota</taxon>
        <taxon>Caudoviricetes</taxon>
        <taxon>Tybeckvirinae</taxon>
        <taxon>Douglaswolinvirus</taxon>
        <taxon>Douglaswolinvirus B2</taxon>
    </lineage>
</organism>
<proteinExistence type="predicted"/>
<dbReference type="EMBL" id="JX486088">
    <property type="protein sequence ID" value="AFU63141.1"/>
    <property type="molecule type" value="Genomic_DNA"/>
</dbReference>
<evidence type="ECO:0000313" key="1">
    <source>
        <dbReference type="EMBL" id="AFU63141.1"/>
    </source>
</evidence>
<protein>
    <submittedName>
        <fullName evidence="1">Uncharacterized protein</fullName>
    </submittedName>
</protein>
<sequence>MTGEITMYRKFEGALDGVTIDELKQLFFEKYYDQGHSADERVEDVKKFISENNNHFLEDYCSSQYLAKTPSEQVMSENDNVLHFMEMMSTYIITGEDEEYPFDKKLFATNL</sequence>
<name>K4HZT0_9CAUD</name>
<accession>K4HZT0</accession>
<gene>
    <name evidence="1" type="ORF">8014-B2_0074</name>
</gene>